<dbReference type="NCBIfam" id="TIGR00177">
    <property type="entry name" value="molyb_syn"/>
    <property type="match status" value="1"/>
</dbReference>
<dbReference type="InterPro" id="IPR050101">
    <property type="entry name" value="CinA"/>
</dbReference>
<dbReference type="NCBIfam" id="TIGR00200">
    <property type="entry name" value="cinA_nterm"/>
    <property type="match status" value="1"/>
</dbReference>
<dbReference type="Pfam" id="PF00994">
    <property type="entry name" value="MoCF_biosynth"/>
    <property type="match status" value="1"/>
</dbReference>
<dbReference type="Proteomes" id="UP000599688">
    <property type="component" value="Unassembled WGS sequence"/>
</dbReference>
<dbReference type="PIRSF" id="PIRSF006728">
    <property type="entry name" value="CinA"/>
    <property type="match status" value="1"/>
</dbReference>
<dbReference type="HAMAP" id="MF_00226_B">
    <property type="entry name" value="CinA_B"/>
    <property type="match status" value="1"/>
</dbReference>
<keyword evidence="4" id="KW-1185">Reference proteome</keyword>
<dbReference type="InterPro" id="IPR001453">
    <property type="entry name" value="MoaB/Mog_dom"/>
</dbReference>
<dbReference type="SUPFAM" id="SSF53218">
    <property type="entry name" value="Molybdenum cofactor biosynthesis proteins"/>
    <property type="match status" value="1"/>
</dbReference>
<evidence type="ECO:0000259" key="2">
    <source>
        <dbReference type="SMART" id="SM00852"/>
    </source>
</evidence>
<comment type="caution">
    <text evidence="3">The sequence shown here is derived from an EMBL/GenBank/DDBJ whole genome shotgun (WGS) entry which is preliminary data.</text>
</comment>
<gene>
    <name evidence="3" type="ORF">GCM10010831_22630</name>
</gene>
<organism evidence="3 4">
    <name type="scientific">Psychroflexus salis</name>
    <dbReference type="NCBI Taxonomy" id="1526574"/>
    <lineage>
        <taxon>Bacteria</taxon>
        <taxon>Pseudomonadati</taxon>
        <taxon>Bacteroidota</taxon>
        <taxon>Flavobacteriia</taxon>
        <taxon>Flavobacteriales</taxon>
        <taxon>Flavobacteriaceae</taxon>
        <taxon>Psychroflexus</taxon>
    </lineage>
</organism>
<dbReference type="EMBL" id="BMGL01000014">
    <property type="protein sequence ID" value="GGE21028.1"/>
    <property type="molecule type" value="Genomic_DNA"/>
</dbReference>
<dbReference type="InterPro" id="IPR008135">
    <property type="entry name" value="Competence-induced_CinA"/>
</dbReference>
<dbReference type="PANTHER" id="PTHR13939:SF0">
    <property type="entry name" value="NMN AMIDOHYDROLASE-LIKE PROTEIN YFAY"/>
    <property type="match status" value="1"/>
</dbReference>
<dbReference type="InterPro" id="IPR036653">
    <property type="entry name" value="CinA-like_C"/>
</dbReference>
<protein>
    <recommendedName>
        <fullName evidence="1">CinA-like protein</fullName>
    </recommendedName>
</protein>
<dbReference type="InterPro" id="IPR041424">
    <property type="entry name" value="CinA_KH"/>
</dbReference>
<dbReference type="SMART" id="SM00852">
    <property type="entry name" value="MoCF_biosynth"/>
    <property type="match status" value="1"/>
</dbReference>
<comment type="similarity">
    <text evidence="1">Belongs to the CinA family.</text>
</comment>
<feature type="domain" description="MoaB/Mog" evidence="2">
    <location>
        <begin position="4"/>
        <end position="172"/>
    </location>
</feature>
<dbReference type="PANTHER" id="PTHR13939">
    <property type="entry name" value="NICOTINAMIDE-NUCLEOTIDE AMIDOHYDROLASE PNCC"/>
    <property type="match status" value="1"/>
</dbReference>
<accession>A0A917A1C9</accession>
<dbReference type="RefSeq" id="WP_188406979.1">
    <property type="nucleotide sequence ID" value="NZ_BMGL01000014.1"/>
</dbReference>
<evidence type="ECO:0000313" key="4">
    <source>
        <dbReference type="Proteomes" id="UP000599688"/>
    </source>
</evidence>
<dbReference type="Gene3D" id="3.90.950.20">
    <property type="entry name" value="CinA-like"/>
    <property type="match status" value="1"/>
</dbReference>
<sequence length="421" mass="46682">MKAEIISIGDEILIGQIVDTNSAFIAKQLNAIGIEIHQITSVQDNEECLVKAFNKAKSKVDLVITTGGLGPTKDDLTKKTWCTYFQDELILNEGVMSHIEEIFEKYVKTPILPADKSQAYLPSKSIPLFNKYGTAPGMWMETSECVFISLPGVPFEMKSLLIDEVIPQLTKRFKTPFILHRTVLTYGLGESAIANKIEKWENQLPEFIKLAYLPSLGRVRLRLTARGTDEDLLKNEIDAQIKDLHTYIGDIIRGYEEDLGLEEQIANLLTQNKLTLSTAESCTGGKLASTITEIPGASAYFSGSIVSYATSAKNDVLKIEKEFIEKYSVVSAEIAEEMAKRTRVLFNTDVCIATTGNAGPTKGDSDADIGTVFIAISSRVKTESFQFNFGTHRERVTHKAVNKSFELLMDFLRANLTNLVA</sequence>
<dbReference type="NCBIfam" id="TIGR00199">
    <property type="entry name" value="PncC_domain"/>
    <property type="match status" value="1"/>
</dbReference>
<dbReference type="InterPro" id="IPR008136">
    <property type="entry name" value="CinA_C"/>
</dbReference>
<dbReference type="AlphaFoldDB" id="A0A917A1C9"/>
<evidence type="ECO:0000313" key="3">
    <source>
        <dbReference type="EMBL" id="GGE21028.1"/>
    </source>
</evidence>
<dbReference type="Pfam" id="PF18146">
    <property type="entry name" value="CinA_KH"/>
    <property type="match status" value="1"/>
</dbReference>
<reference evidence="3 4" key="1">
    <citation type="journal article" date="2014" name="Int. J. Syst. Evol. Microbiol.">
        <title>Complete genome sequence of Corynebacterium casei LMG S-19264T (=DSM 44701T), isolated from a smear-ripened cheese.</title>
        <authorList>
            <consortium name="US DOE Joint Genome Institute (JGI-PGF)"/>
            <person name="Walter F."/>
            <person name="Albersmeier A."/>
            <person name="Kalinowski J."/>
            <person name="Ruckert C."/>
        </authorList>
    </citation>
    <scope>NUCLEOTIDE SEQUENCE [LARGE SCALE GENOMIC DNA]</scope>
    <source>
        <strain evidence="3 4">CGMCC 1.12925</strain>
    </source>
</reference>
<dbReference type="CDD" id="cd00885">
    <property type="entry name" value="cinA"/>
    <property type="match status" value="1"/>
</dbReference>
<dbReference type="Gene3D" id="3.40.980.10">
    <property type="entry name" value="MoaB/Mog-like domain"/>
    <property type="match status" value="1"/>
</dbReference>
<dbReference type="InterPro" id="IPR036425">
    <property type="entry name" value="MoaB/Mog-like_dom_sf"/>
</dbReference>
<evidence type="ECO:0000256" key="1">
    <source>
        <dbReference type="HAMAP-Rule" id="MF_00226"/>
    </source>
</evidence>
<proteinExistence type="inferred from homology"/>
<name>A0A917A1C9_9FLAO</name>
<dbReference type="SUPFAM" id="SSF142433">
    <property type="entry name" value="CinA-like"/>
    <property type="match status" value="1"/>
</dbReference>
<dbReference type="NCBIfam" id="NF001813">
    <property type="entry name" value="PRK00549.1"/>
    <property type="match status" value="1"/>
</dbReference>
<dbReference type="Pfam" id="PF02464">
    <property type="entry name" value="CinA"/>
    <property type="match status" value="1"/>
</dbReference>